<proteinExistence type="predicted"/>
<reference evidence="2 3" key="1">
    <citation type="submission" date="2018-10" db="EMBL/GenBank/DDBJ databases">
        <title>Genome Sequence of Cohnella sp.</title>
        <authorList>
            <person name="Srinivasan S."/>
            <person name="Kim M.K."/>
        </authorList>
    </citation>
    <scope>NUCLEOTIDE SEQUENCE [LARGE SCALE GENOMIC DNA]</scope>
    <source>
        <strain evidence="2 3">18JY8-7</strain>
    </source>
</reference>
<organism evidence="2 3">
    <name type="scientific">Cohnella candidum</name>
    <dbReference type="NCBI Taxonomy" id="2674991"/>
    <lineage>
        <taxon>Bacteria</taxon>
        <taxon>Bacillati</taxon>
        <taxon>Bacillota</taxon>
        <taxon>Bacilli</taxon>
        <taxon>Bacillales</taxon>
        <taxon>Paenibacillaceae</taxon>
        <taxon>Cohnella</taxon>
    </lineage>
</organism>
<feature type="transmembrane region" description="Helical" evidence="1">
    <location>
        <begin position="12"/>
        <end position="34"/>
    </location>
</feature>
<dbReference type="AlphaFoldDB" id="A0A3G3K5J6"/>
<evidence type="ECO:0000313" key="3">
    <source>
        <dbReference type="Proteomes" id="UP000269097"/>
    </source>
</evidence>
<dbReference type="GO" id="GO:0000428">
    <property type="term" value="C:DNA-directed RNA polymerase complex"/>
    <property type="evidence" value="ECO:0007669"/>
    <property type="project" value="UniProtKB-KW"/>
</dbReference>
<name>A0A3G3K5J6_9BACL</name>
<sequence>MIGRILWITFKMLIIPILCVLALILGAAVGYAVLGGKPVSEVFQVDTWKHMYDLVFAEG</sequence>
<evidence type="ECO:0000256" key="1">
    <source>
        <dbReference type="SAM" id="Phobius"/>
    </source>
</evidence>
<keyword evidence="3" id="KW-1185">Reference proteome</keyword>
<evidence type="ECO:0000313" key="2">
    <source>
        <dbReference type="EMBL" id="AYQ75712.1"/>
    </source>
</evidence>
<dbReference type="InterPro" id="IPR024596">
    <property type="entry name" value="RNApol_su_b/EpuA"/>
</dbReference>
<keyword evidence="1" id="KW-1133">Transmembrane helix</keyword>
<keyword evidence="1" id="KW-0472">Membrane</keyword>
<dbReference type="Proteomes" id="UP000269097">
    <property type="component" value="Chromosome"/>
</dbReference>
<keyword evidence="1" id="KW-0812">Transmembrane</keyword>
<dbReference type="Pfam" id="PF11772">
    <property type="entry name" value="EpuA"/>
    <property type="match status" value="1"/>
</dbReference>
<dbReference type="EMBL" id="CP033433">
    <property type="protein sequence ID" value="AYQ75712.1"/>
    <property type="molecule type" value="Genomic_DNA"/>
</dbReference>
<accession>A0A3G3K5J6</accession>
<protein>
    <submittedName>
        <fullName evidence="2">DNA-directed RNA polymerase subunit beta</fullName>
    </submittedName>
</protein>
<dbReference type="KEGG" id="coh:EAV92_17420"/>
<keyword evidence="2" id="KW-0240">DNA-directed RNA polymerase</keyword>
<keyword evidence="2" id="KW-0804">Transcription</keyword>
<gene>
    <name evidence="2" type="ORF">EAV92_17420</name>
</gene>